<protein>
    <submittedName>
        <fullName evidence="7">Thiamine pyrophosphokinase</fullName>
    </submittedName>
</protein>
<keyword evidence="8" id="KW-1185">Reference proteome</keyword>
<dbReference type="InterPro" id="IPR007373">
    <property type="entry name" value="Thiamin_PyroPKinase_B1-bd"/>
</dbReference>
<dbReference type="GO" id="GO:0004788">
    <property type="term" value="F:thiamine diphosphokinase activity"/>
    <property type="evidence" value="ECO:0007669"/>
    <property type="project" value="InterPro"/>
</dbReference>
<feature type="compositionally biased region" description="Polar residues" evidence="5">
    <location>
        <begin position="34"/>
        <end position="47"/>
    </location>
</feature>
<gene>
    <name evidence="7" type="ORF">GNI_041500</name>
</gene>
<dbReference type="InterPro" id="IPR007371">
    <property type="entry name" value="TPK_catalytic"/>
</dbReference>
<dbReference type="InterPro" id="IPR036371">
    <property type="entry name" value="TPK_B1-bd_sf"/>
</dbReference>
<dbReference type="Gene3D" id="3.40.50.10240">
    <property type="entry name" value="Thiamin pyrophosphokinase, catalytic domain"/>
    <property type="match status" value="1"/>
</dbReference>
<dbReference type="SUPFAM" id="SSF63862">
    <property type="entry name" value="Thiamin pyrophosphokinase, substrate-binding domain"/>
    <property type="match status" value="1"/>
</dbReference>
<keyword evidence="1" id="KW-0808">Transferase</keyword>
<dbReference type="PANTHER" id="PTHR13622:SF8">
    <property type="entry name" value="THIAMIN PYROPHOSPHOKINASE 1"/>
    <property type="match status" value="1"/>
</dbReference>
<feature type="region of interest" description="Disordered" evidence="5">
    <location>
        <begin position="28"/>
        <end position="62"/>
    </location>
</feature>
<dbReference type="Pfam" id="PF04265">
    <property type="entry name" value="TPK_B1_binding"/>
    <property type="match status" value="1"/>
</dbReference>
<dbReference type="eggNOG" id="KOG3153">
    <property type="taxonomic scope" value="Eukaryota"/>
</dbReference>
<keyword evidence="2" id="KW-0547">Nucleotide-binding</keyword>
<dbReference type="CDD" id="cd07995">
    <property type="entry name" value="TPK"/>
    <property type="match status" value="1"/>
</dbReference>
<dbReference type="SUPFAM" id="SSF63999">
    <property type="entry name" value="Thiamin pyrophosphokinase, catalytic domain"/>
    <property type="match status" value="1"/>
</dbReference>
<dbReference type="EMBL" id="AFNH02000316">
    <property type="protein sequence ID" value="EZG77880.1"/>
    <property type="molecule type" value="Genomic_DNA"/>
</dbReference>
<evidence type="ECO:0000256" key="4">
    <source>
        <dbReference type="ARBA" id="ARBA00022840"/>
    </source>
</evidence>
<dbReference type="InterPro" id="IPR006282">
    <property type="entry name" value="Thi_PPkinase"/>
</dbReference>
<dbReference type="RefSeq" id="XP_011129480.1">
    <property type="nucleotide sequence ID" value="XM_011131178.1"/>
</dbReference>
<dbReference type="Proteomes" id="UP000019763">
    <property type="component" value="Unassembled WGS sequence"/>
</dbReference>
<dbReference type="SMART" id="SM00983">
    <property type="entry name" value="TPK_B1_binding"/>
    <property type="match status" value="1"/>
</dbReference>
<accession>A0A023BA66</accession>
<keyword evidence="3" id="KW-0418">Kinase</keyword>
<proteinExistence type="predicted"/>
<reference evidence="7" key="1">
    <citation type="submission" date="2013-12" db="EMBL/GenBank/DDBJ databases">
        <authorList>
            <person name="Omoto C.K."/>
            <person name="Sibley D."/>
            <person name="Venepally P."/>
            <person name="Hadjithomas M."/>
            <person name="Karamycheva S."/>
            <person name="Brunk B."/>
            <person name="Roos D."/>
            <person name="Caler E."/>
            <person name="Lorenzi H."/>
        </authorList>
    </citation>
    <scope>NUCLEOTIDE SEQUENCE</scope>
</reference>
<sequence length="323" mass="35068">MDSTLANFLDLTFLDSLLVPVPDADQAGAEAGNIDTSTAKATTSKMNSTEDEPKDKWKDVGSDEPAAESFDLVILNSLVTPHLGRLVARCGAVFCADGGSNRLVESGVLPETSSALGRLSSYRKWVVGDLDSARPETLRVLRQEHGFAVLQLVDENSTDFHKALWLRDRLRTGDQPAKTDHGRDDQDHGRDDPGQGGGRPRWVIVEGGFGLRFDQCLASISEGLKFAVRHRDSALLFLGEETLLVPLCGGREHRMRVPRCAASSCAGVLAFVDCTSVSTTGFKWNLDAQPLSMLGLISSSNQVVDPVVTITSDQPLVFYQQLR</sequence>
<evidence type="ECO:0000256" key="1">
    <source>
        <dbReference type="ARBA" id="ARBA00022679"/>
    </source>
</evidence>
<evidence type="ECO:0000256" key="2">
    <source>
        <dbReference type="ARBA" id="ARBA00022741"/>
    </source>
</evidence>
<evidence type="ECO:0000256" key="3">
    <source>
        <dbReference type="ARBA" id="ARBA00022777"/>
    </source>
</evidence>
<evidence type="ECO:0000313" key="7">
    <source>
        <dbReference type="EMBL" id="EZG77880.1"/>
    </source>
</evidence>
<dbReference type="VEuPathDB" id="CryptoDB:GNI_041500"/>
<feature type="region of interest" description="Disordered" evidence="5">
    <location>
        <begin position="174"/>
        <end position="200"/>
    </location>
</feature>
<dbReference type="OMA" id="WICNNEC"/>
<dbReference type="GeneID" id="22911602"/>
<evidence type="ECO:0000313" key="8">
    <source>
        <dbReference type="Proteomes" id="UP000019763"/>
    </source>
</evidence>
<comment type="caution">
    <text evidence="7">The sequence shown here is derived from an EMBL/GenBank/DDBJ whole genome shotgun (WGS) entry which is preliminary data.</text>
</comment>
<dbReference type="GO" id="GO:0009229">
    <property type="term" value="P:thiamine diphosphate biosynthetic process"/>
    <property type="evidence" value="ECO:0007669"/>
    <property type="project" value="InterPro"/>
</dbReference>
<dbReference type="AlphaFoldDB" id="A0A023BA66"/>
<dbReference type="PANTHER" id="PTHR13622">
    <property type="entry name" value="THIAMIN PYROPHOSPHOKINASE"/>
    <property type="match status" value="1"/>
</dbReference>
<feature type="compositionally biased region" description="Basic and acidic residues" evidence="5">
    <location>
        <begin position="51"/>
        <end position="61"/>
    </location>
</feature>
<dbReference type="GO" id="GO:0016301">
    <property type="term" value="F:kinase activity"/>
    <property type="evidence" value="ECO:0007669"/>
    <property type="project" value="UniProtKB-KW"/>
</dbReference>
<dbReference type="GO" id="GO:0005524">
    <property type="term" value="F:ATP binding"/>
    <property type="evidence" value="ECO:0007669"/>
    <property type="project" value="UniProtKB-KW"/>
</dbReference>
<evidence type="ECO:0000256" key="5">
    <source>
        <dbReference type="SAM" id="MobiDB-lite"/>
    </source>
</evidence>
<name>A0A023BA66_GRENI</name>
<dbReference type="GO" id="GO:0030975">
    <property type="term" value="F:thiamine binding"/>
    <property type="evidence" value="ECO:0007669"/>
    <property type="project" value="InterPro"/>
</dbReference>
<feature type="compositionally biased region" description="Basic and acidic residues" evidence="5">
    <location>
        <begin position="174"/>
        <end position="193"/>
    </location>
</feature>
<dbReference type="Pfam" id="PF04263">
    <property type="entry name" value="TPK_catalytic"/>
    <property type="match status" value="1"/>
</dbReference>
<evidence type="ECO:0000259" key="6">
    <source>
        <dbReference type="SMART" id="SM00983"/>
    </source>
</evidence>
<keyword evidence="4" id="KW-0067">ATP-binding</keyword>
<organism evidence="7 8">
    <name type="scientific">Gregarina niphandrodes</name>
    <name type="common">Septate eugregarine</name>
    <dbReference type="NCBI Taxonomy" id="110365"/>
    <lineage>
        <taxon>Eukaryota</taxon>
        <taxon>Sar</taxon>
        <taxon>Alveolata</taxon>
        <taxon>Apicomplexa</taxon>
        <taxon>Conoidasida</taxon>
        <taxon>Gregarinasina</taxon>
        <taxon>Eugregarinorida</taxon>
        <taxon>Gregarinidae</taxon>
        <taxon>Gregarina</taxon>
    </lineage>
</organism>
<feature type="domain" description="Thiamin pyrophosphokinase thiamin-binding" evidence="6">
    <location>
        <begin position="250"/>
        <end position="316"/>
    </location>
</feature>
<dbReference type="GO" id="GO:0006772">
    <property type="term" value="P:thiamine metabolic process"/>
    <property type="evidence" value="ECO:0007669"/>
    <property type="project" value="InterPro"/>
</dbReference>
<dbReference type="InterPro" id="IPR036759">
    <property type="entry name" value="TPK_catalytic_sf"/>
</dbReference>
<dbReference type="OrthoDB" id="25149at2759"/>